<evidence type="ECO:0000256" key="1">
    <source>
        <dbReference type="ARBA" id="ARBA00004141"/>
    </source>
</evidence>
<keyword evidence="5" id="KW-0571">Peptide transport</keyword>
<evidence type="ECO:0000256" key="9">
    <source>
        <dbReference type="SAM" id="Coils"/>
    </source>
</evidence>
<dbReference type="RefSeq" id="XP_066828022.1">
    <property type="nucleotide sequence ID" value="XM_066970933.1"/>
</dbReference>
<dbReference type="EMBL" id="OZ022405">
    <property type="protein sequence ID" value="CAK9436526.1"/>
    <property type="molecule type" value="Genomic_DNA"/>
</dbReference>
<dbReference type="Proteomes" id="UP001497383">
    <property type="component" value="Chromosome 1"/>
</dbReference>
<feature type="transmembrane region" description="Helical" evidence="10">
    <location>
        <begin position="594"/>
        <end position="614"/>
    </location>
</feature>
<dbReference type="InterPro" id="IPR004648">
    <property type="entry name" value="Oligpept_transpt"/>
</dbReference>
<organism evidence="11 12">
    <name type="scientific">Lodderomyces beijingensis</name>
    <dbReference type="NCBI Taxonomy" id="1775926"/>
    <lineage>
        <taxon>Eukaryota</taxon>
        <taxon>Fungi</taxon>
        <taxon>Dikarya</taxon>
        <taxon>Ascomycota</taxon>
        <taxon>Saccharomycotina</taxon>
        <taxon>Pichiomycetes</taxon>
        <taxon>Debaryomycetaceae</taxon>
        <taxon>Candida/Lodderomyces clade</taxon>
        <taxon>Lodderomyces</taxon>
    </lineage>
</organism>
<evidence type="ECO:0008006" key="13">
    <source>
        <dbReference type="Google" id="ProtNLM"/>
    </source>
</evidence>
<sequence length="915" mass="103392">MSEKNQANIQATGLSSVGSHLSTADHEVDLDAVLSNPLSIGEVGTTLTDAQKNFVLKRLHFDTLNSFEELPPTCTFIFEKIEQMSDEEAVQILEKALDELKDDVNVQESDLELWRELVDYHKHNHDEAKKGHGIDGAINFDGKGHPVNVSTLSNASEHSDLPEDAPKVVDWSLQVRLEAVLIAYWSPYPEVRSITDPFDDPTIPVETIRVYVIGLVWTAIGAVINQFFTERQPGIILRLGVVQIFLYFSGLLLEWTLPKWKFTVFGQTIDLNPGPYTYKEQMLASIFCSVSGGGTSYVSSNILMQKSTLFYGNTWVDFGYQTLLILSTNCLGIGFAGLMRKIAVYPTESIWPLILPNIALNRGLLVKEKKETINGWKISRFSFFFLVFAISFLYFWIPDYLMQFLSTFNWMTWIAPDNLNLAIITGSVGGLGLNPIPSFDWNMISTNTPLALPYYNQTNLIVGMFIGFFTIIGIYYSNYKWTGYLPINSNSLYTNKGHSYKVQAVVNKDSLFDEAKYQEVGPPFYSAANLVTYGAFFALYPFHIFYEVGMHHKQLAKSLKSLGRTMKNFKTSTYDGFDDPHSVMMRAYKEVPEWAYLCVLVISLVLAILCVKLYPAETPVWGIFFALGINFVFLIPLTTIAARTGFSFGLNVLVELIIGYACPGNGLALAFIKALGYNIDGQAQNFVNDLKQGHYAKIPPRAMFRCQLLSIIVASFIQLAILNFQITGIKDYCMPNNRQKFTCPGTRTFYSASVLWGVIGPKKVFDHLYPILRWCFLIGFLLAFPCIALKKYGPRKYFKTFEPSIVIGGLVQYAPYNLSYYLPGVYVSLAFMYYIKDRYEAWWQKYNYLLSSGLDSGIAFSAIIIFFAVQYHEKDINWWGNSVMYEGIDGNMVGRLNATESAPDGYFGPRKGHYP</sequence>
<feature type="transmembrane region" description="Helical" evidence="10">
    <location>
        <begin position="848"/>
        <end position="869"/>
    </location>
</feature>
<feature type="transmembrane region" description="Helical" evidence="10">
    <location>
        <begin position="458"/>
        <end position="476"/>
    </location>
</feature>
<feature type="transmembrane region" description="Helical" evidence="10">
    <location>
        <begin position="818"/>
        <end position="836"/>
    </location>
</feature>
<evidence type="ECO:0000313" key="11">
    <source>
        <dbReference type="EMBL" id="CAK9436526.1"/>
    </source>
</evidence>
<evidence type="ECO:0000256" key="3">
    <source>
        <dbReference type="ARBA" id="ARBA00022448"/>
    </source>
</evidence>
<gene>
    <name evidence="11" type="ORF">LODBEIA_P10840</name>
</gene>
<evidence type="ECO:0000256" key="8">
    <source>
        <dbReference type="ARBA" id="ARBA00023136"/>
    </source>
</evidence>
<evidence type="ECO:0000256" key="10">
    <source>
        <dbReference type="SAM" id="Phobius"/>
    </source>
</evidence>
<keyword evidence="9" id="KW-0175">Coiled coil</keyword>
<reference evidence="11 12" key="1">
    <citation type="submission" date="2024-03" db="EMBL/GenBank/DDBJ databases">
        <authorList>
            <person name="Brejova B."/>
        </authorList>
    </citation>
    <scope>NUCLEOTIDE SEQUENCE [LARGE SCALE GENOMIC DNA]</scope>
    <source>
        <strain evidence="11 12">CBS 14171</strain>
    </source>
</reference>
<feature type="transmembrane region" description="Helical" evidence="10">
    <location>
        <begin position="208"/>
        <end position="228"/>
    </location>
</feature>
<evidence type="ECO:0000313" key="12">
    <source>
        <dbReference type="Proteomes" id="UP001497383"/>
    </source>
</evidence>
<feature type="transmembrane region" description="Helical" evidence="10">
    <location>
        <begin position="620"/>
        <end position="640"/>
    </location>
</feature>
<dbReference type="Pfam" id="PF03169">
    <property type="entry name" value="OPT"/>
    <property type="match status" value="1"/>
</dbReference>
<keyword evidence="4 10" id="KW-0812">Transmembrane</keyword>
<protein>
    <recommendedName>
        <fullName evidence="13">Oligopeptide transporter 2</fullName>
    </recommendedName>
</protein>
<keyword evidence="6" id="KW-0653">Protein transport</keyword>
<proteinExistence type="inferred from homology"/>
<keyword evidence="12" id="KW-1185">Reference proteome</keyword>
<dbReference type="InterPro" id="IPR004813">
    <property type="entry name" value="OPT"/>
</dbReference>
<feature type="transmembrane region" description="Helical" evidence="10">
    <location>
        <begin position="652"/>
        <end position="672"/>
    </location>
</feature>
<dbReference type="GeneID" id="92206280"/>
<name>A0ABP0ZI87_9ASCO</name>
<dbReference type="NCBIfam" id="TIGR00728">
    <property type="entry name" value="OPT_sfam"/>
    <property type="match status" value="1"/>
</dbReference>
<feature type="transmembrane region" description="Helical" evidence="10">
    <location>
        <begin position="315"/>
        <end position="336"/>
    </location>
</feature>
<evidence type="ECO:0000256" key="2">
    <source>
        <dbReference type="ARBA" id="ARBA00008807"/>
    </source>
</evidence>
<feature type="transmembrane region" description="Helical" evidence="10">
    <location>
        <begin position="418"/>
        <end position="437"/>
    </location>
</feature>
<evidence type="ECO:0000256" key="6">
    <source>
        <dbReference type="ARBA" id="ARBA00022927"/>
    </source>
</evidence>
<feature type="transmembrane region" description="Helical" evidence="10">
    <location>
        <begin position="282"/>
        <end position="303"/>
    </location>
</feature>
<keyword evidence="3" id="KW-0813">Transport</keyword>
<feature type="coiled-coil region" evidence="9">
    <location>
        <begin position="83"/>
        <end position="117"/>
    </location>
</feature>
<accession>A0ABP0ZI87</accession>
<comment type="similarity">
    <text evidence="2">Belongs to the oligopeptide OPT transporter family.</text>
</comment>
<dbReference type="PANTHER" id="PTHR22601">
    <property type="entry name" value="ISP4 LIKE PROTEIN"/>
    <property type="match status" value="1"/>
</dbReference>
<keyword evidence="7 10" id="KW-1133">Transmembrane helix</keyword>
<feature type="transmembrane region" description="Helical" evidence="10">
    <location>
        <begin position="771"/>
        <end position="789"/>
    </location>
</feature>
<feature type="transmembrane region" description="Helical" evidence="10">
    <location>
        <begin position="235"/>
        <end position="253"/>
    </location>
</feature>
<comment type="subcellular location">
    <subcellularLocation>
        <location evidence="1">Membrane</location>
        <topology evidence="1">Multi-pass membrane protein</topology>
    </subcellularLocation>
</comment>
<dbReference type="NCBIfam" id="TIGR00727">
    <property type="entry name" value="ISP4_OPT"/>
    <property type="match status" value="1"/>
</dbReference>
<evidence type="ECO:0000256" key="7">
    <source>
        <dbReference type="ARBA" id="ARBA00022989"/>
    </source>
</evidence>
<feature type="transmembrane region" description="Helical" evidence="10">
    <location>
        <begin position="708"/>
        <end position="729"/>
    </location>
</feature>
<feature type="transmembrane region" description="Helical" evidence="10">
    <location>
        <begin position="381"/>
        <end position="398"/>
    </location>
</feature>
<keyword evidence="8 10" id="KW-0472">Membrane</keyword>
<evidence type="ECO:0000256" key="5">
    <source>
        <dbReference type="ARBA" id="ARBA00022856"/>
    </source>
</evidence>
<evidence type="ECO:0000256" key="4">
    <source>
        <dbReference type="ARBA" id="ARBA00022692"/>
    </source>
</evidence>
<feature type="transmembrane region" description="Helical" evidence="10">
    <location>
        <begin position="524"/>
        <end position="546"/>
    </location>
</feature>
<feature type="transmembrane region" description="Helical" evidence="10">
    <location>
        <begin position="342"/>
        <end position="360"/>
    </location>
</feature>